<dbReference type="PANTHER" id="PTHR46682">
    <property type="entry name" value="ADHESION G-PROTEIN COUPLED RECEPTOR V1"/>
    <property type="match status" value="1"/>
</dbReference>
<dbReference type="Gene3D" id="2.60.40.3440">
    <property type="match status" value="1"/>
</dbReference>
<dbReference type="EMBL" id="QRAN01000017">
    <property type="protein sequence ID" value="RLQ20952.1"/>
    <property type="molecule type" value="Genomic_DNA"/>
</dbReference>
<dbReference type="GO" id="GO:0010855">
    <property type="term" value="F:adenylate cyclase inhibitor activity"/>
    <property type="evidence" value="ECO:0007669"/>
    <property type="project" value="TreeGrafter"/>
</dbReference>
<dbReference type="InterPro" id="IPR047777">
    <property type="entry name" value="LapA-like_RM"/>
</dbReference>
<evidence type="ECO:0000259" key="5">
    <source>
        <dbReference type="SMART" id="SM00237"/>
    </source>
</evidence>
<dbReference type="AlphaFoldDB" id="A0A3L7DYK9"/>
<feature type="compositionally biased region" description="Pro residues" evidence="4">
    <location>
        <begin position="446"/>
        <end position="458"/>
    </location>
</feature>
<evidence type="ECO:0000313" key="7">
    <source>
        <dbReference type="Proteomes" id="UP000265509"/>
    </source>
</evidence>
<feature type="non-terminal residue" evidence="6">
    <location>
        <position position="888"/>
    </location>
</feature>
<accession>A0A3L7DYK9</accession>
<name>A0A3L7DYK9_9GAMM</name>
<feature type="domain" description="Calx-beta" evidence="5">
    <location>
        <begin position="209"/>
        <end position="313"/>
    </location>
</feature>
<keyword evidence="7" id="KW-1185">Reference proteome</keyword>
<evidence type="ECO:0000313" key="6">
    <source>
        <dbReference type="EMBL" id="RLQ20952.1"/>
    </source>
</evidence>
<dbReference type="SUPFAM" id="SSF141072">
    <property type="entry name" value="CalX-like"/>
    <property type="match status" value="2"/>
</dbReference>
<proteinExistence type="predicted"/>
<evidence type="ECO:0000256" key="4">
    <source>
        <dbReference type="SAM" id="MobiDB-lite"/>
    </source>
</evidence>
<dbReference type="InterPro" id="IPR043824">
    <property type="entry name" value="DUF5801"/>
</dbReference>
<dbReference type="Proteomes" id="UP000265509">
    <property type="component" value="Unassembled WGS sequence"/>
</dbReference>
<dbReference type="SMART" id="SM00237">
    <property type="entry name" value="Calx_beta"/>
    <property type="match status" value="2"/>
</dbReference>
<keyword evidence="3" id="KW-0106">Calcium</keyword>
<reference evidence="6 7" key="1">
    <citation type="submission" date="2018-07" db="EMBL/GenBank/DDBJ databases">
        <title>Halioglobus sp. genome submission.</title>
        <authorList>
            <person name="Ye M.-Q."/>
            <person name="Du Z.-J."/>
        </authorList>
    </citation>
    <scope>NUCLEOTIDE SEQUENCE [LARGE SCALE GENOMIC DNA]</scope>
    <source>
        <strain evidence="6 7">U0301</strain>
    </source>
</reference>
<protein>
    <submittedName>
        <fullName evidence="6">Retention module-containing protein</fullName>
    </submittedName>
</protein>
<evidence type="ECO:0000256" key="3">
    <source>
        <dbReference type="ARBA" id="ARBA00022837"/>
    </source>
</evidence>
<dbReference type="InterPro" id="IPR003644">
    <property type="entry name" value="Calx_beta"/>
</dbReference>
<dbReference type="GO" id="GO:0016020">
    <property type="term" value="C:membrane"/>
    <property type="evidence" value="ECO:0007669"/>
    <property type="project" value="InterPro"/>
</dbReference>
<dbReference type="NCBIfam" id="NF033682">
    <property type="entry name" value="retention_LapA"/>
    <property type="match status" value="1"/>
</dbReference>
<gene>
    <name evidence="6" type="ORF">DWB85_14580</name>
</gene>
<keyword evidence="2" id="KW-0677">Repeat</keyword>
<dbReference type="InterPro" id="IPR038081">
    <property type="entry name" value="CalX-like_sf"/>
</dbReference>
<dbReference type="PANTHER" id="PTHR46682:SF1">
    <property type="entry name" value="ADHESION G-PROTEIN COUPLED RECEPTOR V1"/>
    <property type="match status" value="1"/>
</dbReference>
<dbReference type="GO" id="GO:0071277">
    <property type="term" value="P:cellular response to calcium ion"/>
    <property type="evidence" value="ECO:0007669"/>
    <property type="project" value="TreeGrafter"/>
</dbReference>
<dbReference type="Pfam" id="PF19116">
    <property type="entry name" value="DUF5801"/>
    <property type="match status" value="1"/>
</dbReference>
<organism evidence="6 7">
    <name type="scientific">Seongchinamella sediminis</name>
    <dbReference type="NCBI Taxonomy" id="2283635"/>
    <lineage>
        <taxon>Bacteria</taxon>
        <taxon>Pseudomonadati</taxon>
        <taxon>Pseudomonadota</taxon>
        <taxon>Gammaproteobacteria</taxon>
        <taxon>Cellvibrionales</taxon>
        <taxon>Halieaceae</taxon>
        <taxon>Seongchinamella</taxon>
    </lineage>
</organism>
<dbReference type="GO" id="GO:0005737">
    <property type="term" value="C:cytoplasm"/>
    <property type="evidence" value="ECO:0007669"/>
    <property type="project" value="TreeGrafter"/>
</dbReference>
<dbReference type="Pfam" id="PF17963">
    <property type="entry name" value="Big_9"/>
    <property type="match status" value="1"/>
</dbReference>
<sequence>MEGETVVTPDGATVELSLSDGSPIVIADMPELTLTPDLVAETAPGADESAVQDETVEQVLAALESGEDLGDVLDATAAGPGAASGPGSEGHSFIRLGRIVEETSEFSGIAGTVATEDEAPIDDNFAPVDAIDDFETTNEGEPVTVFIESNDIFVEGEDVISITQPQNGVAVLNDDDTVTYTPNEGFSGTDTFTYTAINPNGTQGDTAVVTIEVLADPEPPAPELPVINIGDDVVIEGNTAEVTIALDKTWSEAVQVDFVTSDGTAVASVDGGDYDPKSGMVTIPAGSTSVVVTFVTNEDNLREPTEFFNVTLNNAVNAVIGDGDGIVEIIDIYEEPTISIGDQTVVEGQTAEVLVSLSRAAEEPVTVDFVSADGTAIEVNGDYLGTSGTLIFAPGQTELTINVITLDDSLEEPTENMLLNLSNASNAVIADPQGVVTIVDNDEPDTPPPPPPPPPPEPGEVAIEGGVAEGDEQFLPDGRSTLPPADKSDSLSRDGSFTLTAEDGLDFVTIQPGAIVAGELIVGAPVTIADDGALTGAVVNIGPIEITFTGLSGPTASGEYTVNYTATLTGTLGNIVTTSGEPADVAALDTVVVGVEIVVGDVQGDTASAIQTVSIVDDVPDSQLSALGEAIANSEAFEGEIPTLIVDETVAQQDDPEDTDADRQSSADFSAFFKSDTSGSTATTDDDVVFGADGPGSVQYLITLSSGDAVLPDDGSVGVQSGVFAASGDGAGEQIMLHNNAGVIEGRAGGSVYFTIEIDGNSGVVTLTQTDAGSIAHPDAPDNHDEIVSLTGEGLLDEGGSVSYAIELTQTVFDSEGDNDSETVELTGDLSGGATEQGVFAFNFSDDGPIANDDGATDDRMEIAEDSAAVLIDVLANDDAFGADGPAA</sequence>
<comment type="caution">
    <text evidence="6">The sequence shown here is derived from an EMBL/GenBank/DDBJ whole genome shotgun (WGS) entry which is preliminary data.</text>
</comment>
<feature type="domain" description="Calx-beta" evidence="5">
    <location>
        <begin position="328"/>
        <end position="422"/>
    </location>
</feature>
<dbReference type="GO" id="GO:0001965">
    <property type="term" value="F:G-protein alpha-subunit binding"/>
    <property type="evidence" value="ECO:0007669"/>
    <property type="project" value="TreeGrafter"/>
</dbReference>
<dbReference type="GO" id="GO:0004930">
    <property type="term" value="F:G protein-coupled receptor activity"/>
    <property type="evidence" value="ECO:0007669"/>
    <property type="project" value="InterPro"/>
</dbReference>
<evidence type="ECO:0000256" key="1">
    <source>
        <dbReference type="ARBA" id="ARBA00022729"/>
    </source>
</evidence>
<keyword evidence="1" id="KW-0732">Signal</keyword>
<dbReference type="Gene3D" id="2.60.40.2030">
    <property type="match status" value="2"/>
</dbReference>
<feature type="region of interest" description="Disordered" evidence="4">
    <location>
        <begin position="438"/>
        <end position="495"/>
    </location>
</feature>
<evidence type="ECO:0000256" key="2">
    <source>
        <dbReference type="ARBA" id="ARBA00022737"/>
    </source>
</evidence>
<dbReference type="InterPro" id="IPR026919">
    <property type="entry name" value="ADGRV1"/>
</dbReference>
<dbReference type="Pfam" id="PF03160">
    <property type="entry name" value="Calx-beta"/>
    <property type="match status" value="2"/>
</dbReference>